<dbReference type="PROSITE" id="PS00300">
    <property type="entry name" value="SRP54"/>
    <property type="match status" value="1"/>
</dbReference>
<dbReference type="InterPro" id="IPR036225">
    <property type="entry name" value="SRP/SRP_N"/>
</dbReference>
<sequence>MLIMSTIIIKNGDKKVLNIVKNLKEKLAKTNSNFMGKITETVKKRKVVDEEMLAEIEEILLSCDTGIEMTDIILTRFKEQLKKDKVTDPEIAQIYLTDVMRDILLAENEETPDFFAEPQAKPYVVVFVGVNGTGKTTTIGKVAYKFNQMGKKVLIVAGDTFRAAAIEQIAIWAERAGVPIVRSQPDSDPAAIIYDGVHSALARGYDVVLIDTAGRQHTKDNLMKELTKIERTIQKLIPDAPHEVILVVDATTGQNAVSQAHNFDKAMKLTGIALTKYDGTSKGGIIFNLKYNLQLPVKLLGVGEGIEDLLPFKAVPFVKAFFEE</sequence>
<evidence type="ECO:0000259" key="10">
    <source>
        <dbReference type="PROSITE" id="PS00300"/>
    </source>
</evidence>
<dbReference type="GO" id="GO:0005886">
    <property type="term" value="C:plasma membrane"/>
    <property type="evidence" value="ECO:0007669"/>
    <property type="project" value="UniProtKB-SubCell"/>
</dbReference>
<dbReference type="FunFam" id="3.40.50.300:FF:000053">
    <property type="entry name" value="Signal recognition particle receptor FtsY"/>
    <property type="match status" value="1"/>
</dbReference>
<dbReference type="SMART" id="SM00382">
    <property type="entry name" value="AAA"/>
    <property type="match status" value="1"/>
</dbReference>
<dbReference type="Pfam" id="PF02881">
    <property type="entry name" value="SRP54_N"/>
    <property type="match status" value="1"/>
</dbReference>
<evidence type="ECO:0000256" key="2">
    <source>
        <dbReference type="ARBA" id="ARBA00022490"/>
    </source>
</evidence>
<dbReference type="GO" id="GO:0006614">
    <property type="term" value="P:SRP-dependent cotranslational protein targeting to membrane"/>
    <property type="evidence" value="ECO:0007669"/>
    <property type="project" value="InterPro"/>
</dbReference>
<dbReference type="InterPro" id="IPR004390">
    <property type="entry name" value="SR_rcpt_FtsY"/>
</dbReference>
<keyword evidence="5 9" id="KW-0342">GTP-binding</keyword>
<evidence type="ECO:0000313" key="11">
    <source>
        <dbReference type="EMBL" id="CAO80681.1"/>
    </source>
</evidence>
<evidence type="ECO:0000256" key="6">
    <source>
        <dbReference type="ARBA" id="ARBA00023136"/>
    </source>
</evidence>
<accession>B0VH66</accession>
<dbReference type="GO" id="GO:0005525">
    <property type="term" value="F:GTP binding"/>
    <property type="evidence" value="ECO:0007669"/>
    <property type="project" value="UniProtKB-UniRule"/>
</dbReference>
<evidence type="ECO:0000256" key="8">
    <source>
        <dbReference type="ARBA" id="ARBA00048027"/>
    </source>
</evidence>
<dbReference type="InterPro" id="IPR003593">
    <property type="entry name" value="AAA+_ATPase"/>
</dbReference>
<dbReference type="EC" id="3.6.5.4" evidence="9"/>
<dbReference type="GO" id="GO:0005737">
    <property type="term" value="C:cytoplasm"/>
    <property type="evidence" value="ECO:0007669"/>
    <property type="project" value="UniProtKB-SubCell"/>
</dbReference>
<protein>
    <recommendedName>
        <fullName evidence="9">Signal recognition particle receptor FtsY</fullName>
        <shortName evidence="9">SRP receptor</shortName>
        <ecNumber evidence="9">3.6.5.4</ecNumber>
    </recommendedName>
</protein>
<organism evidence="11 12">
    <name type="scientific">Cloacimonas acidaminovorans (strain Evry)</name>
    <dbReference type="NCBI Taxonomy" id="459349"/>
    <lineage>
        <taxon>Bacteria</taxon>
        <taxon>Pseudomonadati</taxon>
        <taxon>Candidatus Cloacimonadota</taxon>
        <taxon>Candidatus Cloacimonadia</taxon>
        <taxon>Candidatus Cloacimonadales</taxon>
        <taxon>Candidatus Cloacimonadaceae</taxon>
        <taxon>Candidatus Cloacimonas</taxon>
    </lineage>
</organism>
<comment type="subcellular location">
    <subcellularLocation>
        <location evidence="9">Cell membrane</location>
        <topology evidence="9">Peripheral membrane protein</topology>
        <orientation evidence="9">Cytoplasmic side</orientation>
    </subcellularLocation>
    <subcellularLocation>
        <location evidence="9">Cytoplasm</location>
    </subcellularLocation>
</comment>
<evidence type="ECO:0000313" key="12">
    <source>
        <dbReference type="Proteomes" id="UP000002019"/>
    </source>
</evidence>
<keyword evidence="2 9" id="KW-0963">Cytoplasm</keyword>
<dbReference type="GO" id="GO:0005047">
    <property type="term" value="F:signal recognition particle binding"/>
    <property type="evidence" value="ECO:0007669"/>
    <property type="project" value="TreeGrafter"/>
</dbReference>
<dbReference type="Gene3D" id="1.20.120.140">
    <property type="entry name" value="Signal recognition particle SRP54, nucleotide-binding domain"/>
    <property type="match status" value="1"/>
</dbReference>
<keyword evidence="1 9" id="KW-1003">Cell membrane</keyword>
<feature type="binding site" evidence="9">
    <location>
        <begin position="211"/>
        <end position="215"/>
    </location>
    <ligand>
        <name>GTP</name>
        <dbReference type="ChEBI" id="CHEBI:37565"/>
    </ligand>
</feature>
<gene>
    <name evidence="9 11" type="primary">ftsY</name>
    <name evidence="11" type="ordered locus">CLOAM0799</name>
</gene>
<evidence type="ECO:0000256" key="5">
    <source>
        <dbReference type="ARBA" id="ARBA00023134"/>
    </source>
</evidence>
<dbReference type="InterPro" id="IPR013822">
    <property type="entry name" value="Signal_recog_particl_SRP54_hlx"/>
</dbReference>
<dbReference type="Gene3D" id="3.40.50.300">
    <property type="entry name" value="P-loop containing nucleotide triphosphate hydrolases"/>
    <property type="match status" value="1"/>
</dbReference>
<feature type="binding site" evidence="9">
    <location>
        <begin position="275"/>
        <end position="278"/>
    </location>
    <ligand>
        <name>GTP</name>
        <dbReference type="ChEBI" id="CHEBI:37565"/>
    </ligand>
</feature>
<name>B0VH66_CLOAI</name>
<dbReference type="NCBIfam" id="TIGR00064">
    <property type="entry name" value="ftsY"/>
    <property type="match status" value="1"/>
</dbReference>
<dbReference type="STRING" id="459349.CLOAM0799"/>
<evidence type="ECO:0000256" key="7">
    <source>
        <dbReference type="ARBA" id="ARBA00023170"/>
    </source>
</evidence>
<dbReference type="eggNOG" id="COG0552">
    <property type="taxonomic scope" value="Bacteria"/>
</dbReference>
<dbReference type="Pfam" id="PF00448">
    <property type="entry name" value="SRP54"/>
    <property type="match status" value="1"/>
</dbReference>
<keyword evidence="6 9" id="KW-0472">Membrane</keyword>
<dbReference type="SUPFAM" id="SSF47364">
    <property type="entry name" value="Domain of the SRP/SRP receptor G-proteins"/>
    <property type="match status" value="1"/>
</dbReference>
<comment type="subunit">
    <text evidence="9">Part of the signal recognition particle protein translocation system, which is composed of SRP and FtsY.</text>
</comment>
<keyword evidence="12" id="KW-1185">Reference proteome</keyword>
<dbReference type="PANTHER" id="PTHR43134">
    <property type="entry name" value="SIGNAL RECOGNITION PARTICLE RECEPTOR SUBUNIT ALPHA"/>
    <property type="match status" value="1"/>
</dbReference>
<dbReference type="InterPro" id="IPR027417">
    <property type="entry name" value="P-loop_NTPase"/>
</dbReference>
<dbReference type="KEGG" id="caci:CLOAM0799"/>
<dbReference type="AlphaFoldDB" id="B0VH66"/>
<keyword evidence="11" id="KW-0132">Cell division</keyword>
<keyword evidence="11" id="KW-0131">Cell cycle</keyword>
<dbReference type="HAMAP" id="MF_00920">
    <property type="entry name" value="FtsY"/>
    <property type="match status" value="1"/>
</dbReference>
<dbReference type="Proteomes" id="UP000002019">
    <property type="component" value="Chromosome"/>
</dbReference>
<dbReference type="CDD" id="cd17874">
    <property type="entry name" value="FtsY"/>
    <property type="match status" value="1"/>
</dbReference>
<comment type="similarity">
    <text evidence="9">Belongs to the GTP-binding SRP family. FtsY subfamily.</text>
</comment>
<feature type="binding site" evidence="9">
    <location>
        <begin position="129"/>
        <end position="136"/>
    </location>
    <ligand>
        <name>GTP</name>
        <dbReference type="ChEBI" id="CHEBI:37565"/>
    </ligand>
</feature>
<dbReference type="InterPro" id="IPR042101">
    <property type="entry name" value="SRP54_N_sf"/>
</dbReference>
<dbReference type="SMART" id="SM00963">
    <property type="entry name" value="SRP54_N"/>
    <property type="match status" value="1"/>
</dbReference>
<dbReference type="PANTHER" id="PTHR43134:SF1">
    <property type="entry name" value="SIGNAL RECOGNITION PARTICLE RECEPTOR SUBUNIT ALPHA"/>
    <property type="match status" value="1"/>
</dbReference>
<comment type="function">
    <text evidence="9">Involved in targeting and insertion of nascent membrane proteins into the cytoplasmic membrane. Acts as a receptor for the complex formed by the signal recognition particle (SRP) and the ribosome-nascent chain (RNC).</text>
</comment>
<proteinExistence type="inferred from homology"/>
<dbReference type="GO" id="GO:0003924">
    <property type="term" value="F:GTPase activity"/>
    <property type="evidence" value="ECO:0007669"/>
    <property type="project" value="UniProtKB-UniRule"/>
</dbReference>
<evidence type="ECO:0000256" key="9">
    <source>
        <dbReference type="HAMAP-Rule" id="MF_00920"/>
    </source>
</evidence>
<keyword evidence="3 9" id="KW-0547">Nucleotide-binding</keyword>
<reference evidence="11 12" key="1">
    <citation type="journal article" date="2008" name="J. Bacteriol.">
        <title>'Candidatus Cloacamonas acidaminovorans': genome sequence reconstruction provides a first glimpse of a new bacterial division.</title>
        <authorList>
            <person name="Pelletier E."/>
            <person name="Kreimeyer A."/>
            <person name="Bocs S."/>
            <person name="Rouy Z."/>
            <person name="Gyapay G."/>
            <person name="Chouari R."/>
            <person name="Riviere D."/>
            <person name="Ganesan A."/>
            <person name="Daegelen P."/>
            <person name="Sghir A."/>
            <person name="Cohen G.N."/>
            <person name="Medigue C."/>
            <person name="Weissenbach J."/>
            <person name="Le Paslier D."/>
        </authorList>
    </citation>
    <scope>NUCLEOTIDE SEQUENCE [LARGE SCALE GENOMIC DNA]</scope>
    <source>
        <strain evidence="12">Evry</strain>
    </source>
</reference>
<evidence type="ECO:0000256" key="4">
    <source>
        <dbReference type="ARBA" id="ARBA00022801"/>
    </source>
</evidence>
<dbReference type="SUPFAM" id="SSF52540">
    <property type="entry name" value="P-loop containing nucleoside triphosphate hydrolases"/>
    <property type="match status" value="1"/>
</dbReference>
<evidence type="ECO:0000256" key="3">
    <source>
        <dbReference type="ARBA" id="ARBA00022741"/>
    </source>
</evidence>
<comment type="catalytic activity">
    <reaction evidence="8 9">
        <text>GTP + H2O = GDP + phosphate + H(+)</text>
        <dbReference type="Rhea" id="RHEA:19669"/>
        <dbReference type="ChEBI" id="CHEBI:15377"/>
        <dbReference type="ChEBI" id="CHEBI:15378"/>
        <dbReference type="ChEBI" id="CHEBI:37565"/>
        <dbReference type="ChEBI" id="CHEBI:43474"/>
        <dbReference type="ChEBI" id="CHEBI:58189"/>
        <dbReference type="EC" id="3.6.5.4"/>
    </reaction>
</comment>
<dbReference type="EMBL" id="CU466930">
    <property type="protein sequence ID" value="CAO80681.1"/>
    <property type="molecule type" value="Genomic_DNA"/>
</dbReference>
<dbReference type="SMART" id="SM00962">
    <property type="entry name" value="SRP54"/>
    <property type="match status" value="1"/>
</dbReference>
<keyword evidence="4 9" id="KW-0378">Hydrolase</keyword>
<dbReference type="HOGENOM" id="CLU_009301_3_0_0"/>
<keyword evidence="7 9" id="KW-0675">Receptor</keyword>
<evidence type="ECO:0000256" key="1">
    <source>
        <dbReference type="ARBA" id="ARBA00022475"/>
    </source>
</evidence>
<dbReference type="InterPro" id="IPR000897">
    <property type="entry name" value="SRP54_GTPase_dom"/>
</dbReference>
<feature type="domain" description="SRP54-type proteins GTP-binding" evidence="10">
    <location>
        <begin position="296"/>
        <end position="309"/>
    </location>
</feature>
<dbReference type="GO" id="GO:0051301">
    <property type="term" value="P:cell division"/>
    <property type="evidence" value="ECO:0007669"/>
    <property type="project" value="UniProtKB-KW"/>
</dbReference>